<reference evidence="8 9" key="1">
    <citation type="submission" date="2019-01" db="EMBL/GenBank/DDBJ databases">
        <title>Sinorhodobacter populi sp. nov. isolated from the symptomatic bark tissue of Populus euramericana canker.</title>
        <authorList>
            <person name="Xu G."/>
        </authorList>
    </citation>
    <scope>NUCLEOTIDE SEQUENCE [LARGE SCALE GENOMIC DNA]</scope>
    <source>
        <strain evidence="6 8">07D10-4-3</strain>
        <strain evidence="4 11">2D-5</strain>
        <strain evidence="7 10">D19-10-3-21</strain>
        <strain evidence="5 9">SK2B-1</strain>
    </source>
</reference>
<comment type="similarity">
    <text evidence="1 3">Belongs to the short-chain dehydrogenases/reductases (SDR) family.</text>
</comment>
<dbReference type="InterPro" id="IPR002347">
    <property type="entry name" value="SDR_fam"/>
</dbReference>
<evidence type="ECO:0000313" key="10">
    <source>
        <dbReference type="Proteomes" id="UP000285295"/>
    </source>
</evidence>
<proteinExistence type="inferred from homology"/>
<dbReference type="EMBL" id="SAUW01000009">
    <property type="protein sequence ID" value="RWR12119.1"/>
    <property type="molecule type" value="Genomic_DNA"/>
</dbReference>
<keyword evidence="2" id="KW-0560">Oxidoreductase</keyword>
<comment type="caution">
    <text evidence="6">The sequence shown here is derived from an EMBL/GenBank/DDBJ whole genome shotgun (WGS) entry which is preliminary data.</text>
</comment>
<dbReference type="Proteomes" id="UP000285710">
    <property type="component" value="Unassembled WGS sequence"/>
</dbReference>
<organism evidence="6 8">
    <name type="scientific">Paenirhodobacter populi</name>
    <dbReference type="NCBI Taxonomy" id="2306993"/>
    <lineage>
        <taxon>Bacteria</taxon>
        <taxon>Pseudomonadati</taxon>
        <taxon>Pseudomonadota</taxon>
        <taxon>Alphaproteobacteria</taxon>
        <taxon>Rhodobacterales</taxon>
        <taxon>Rhodobacter group</taxon>
        <taxon>Paenirhodobacter</taxon>
    </lineage>
</organism>
<dbReference type="PRINTS" id="PR00081">
    <property type="entry name" value="GDHRDH"/>
</dbReference>
<dbReference type="RefSeq" id="WP_128208508.1">
    <property type="nucleotide sequence ID" value="NZ_JBHRSO010000055.1"/>
</dbReference>
<dbReference type="PANTHER" id="PTHR43115">
    <property type="entry name" value="DEHYDROGENASE/REDUCTASE SDR FAMILY MEMBER 11"/>
    <property type="match status" value="1"/>
</dbReference>
<dbReference type="FunFam" id="3.40.50.720:FF:000047">
    <property type="entry name" value="NADP-dependent L-serine/L-allo-threonine dehydrogenase"/>
    <property type="match status" value="1"/>
</dbReference>
<dbReference type="EMBL" id="SAUX01000003">
    <property type="protein sequence ID" value="RWR31556.1"/>
    <property type="molecule type" value="Genomic_DNA"/>
</dbReference>
<evidence type="ECO:0000313" key="6">
    <source>
        <dbReference type="EMBL" id="RWR27988.1"/>
    </source>
</evidence>
<dbReference type="AlphaFoldDB" id="A0A443K5D1"/>
<evidence type="ECO:0000256" key="1">
    <source>
        <dbReference type="ARBA" id="ARBA00006484"/>
    </source>
</evidence>
<dbReference type="PRINTS" id="PR00080">
    <property type="entry name" value="SDRFAMILY"/>
</dbReference>
<protein>
    <submittedName>
        <fullName evidence="6">SDR family oxidoreductase</fullName>
    </submittedName>
</protein>
<dbReference type="SUPFAM" id="SSF51735">
    <property type="entry name" value="NAD(P)-binding Rossmann-fold domains"/>
    <property type="match status" value="1"/>
</dbReference>
<dbReference type="OrthoDB" id="658698at2"/>
<sequence>MDFSAYKTALVTGASSGIGAGIVRRLTREGLEVHALARNEDRLRALSEETGCRFHAISVDDNDALEKLAAEVEVDVLINNAGQSRKGDILNTTAEDVDALLDINLKSVMHMVRLFVPGMVARDRGHVVNISSIAGHYAFPGGNTAYHASKAGVHSLCQQLRVHLYGTQVRVTEISPARVETEVFGRLLGDMEEAKRRFFDEYESLKPEDIAEAIAFAVGSPQRMNVAFMEILPTKQVLGGLNFAKRNA</sequence>
<dbReference type="Pfam" id="PF00106">
    <property type="entry name" value="adh_short"/>
    <property type="match status" value="1"/>
</dbReference>
<dbReference type="EMBL" id="SAUY01000027">
    <property type="protein sequence ID" value="RWR27988.1"/>
    <property type="molecule type" value="Genomic_DNA"/>
</dbReference>
<dbReference type="Proteomes" id="UP000284451">
    <property type="component" value="Unassembled WGS sequence"/>
</dbReference>
<dbReference type="Gene3D" id="3.40.50.720">
    <property type="entry name" value="NAD(P)-binding Rossmann-like Domain"/>
    <property type="match status" value="1"/>
</dbReference>
<dbReference type="GO" id="GO:0016616">
    <property type="term" value="F:oxidoreductase activity, acting on the CH-OH group of donors, NAD or NADP as acceptor"/>
    <property type="evidence" value="ECO:0007669"/>
    <property type="project" value="UniProtKB-ARBA"/>
</dbReference>
<dbReference type="InterPro" id="IPR036291">
    <property type="entry name" value="NAD(P)-bd_dom_sf"/>
</dbReference>
<evidence type="ECO:0000313" key="4">
    <source>
        <dbReference type="EMBL" id="RWR12119.1"/>
    </source>
</evidence>
<accession>A0A443JMP5</accession>
<accession>A0A443K5D1</accession>
<evidence type="ECO:0000256" key="3">
    <source>
        <dbReference type="RuleBase" id="RU000363"/>
    </source>
</evidence>
<evidence type="ECO:0000313" key="9">
    <source>
        <dbReference type="Proteomes" id="UP000284476"/>
    </source>
</evidence>
<dbReference type="EMBL" id="SAUZ01000008">
    <property type="protein sequence ID" value="RWR21754.1"/>
    <property type="molecule type" value="Genomic_DNA"/>
</dbReference>
<accession>A0A443KFP4</accession>
<evidence type="ECO:0000313" key="11">
    <source>
        <dbReference type="Proteomes" id="UP000285710"/>
    </source>
</evidence>
<evidence type="ECO:0000313" key="7">
    <source>
        <dbReference type="EMBL" id="RWR31556.1"/>
    </source>
</evidence>
<dbReference type="Proteomes" id="UP000285295">
    <property type="component" value="Unassembled WGS sequence"/>
</dbReference>
<reference evidence="8 9" key="2">
    <citation type="submission" date="2019-01" db="EMBL/GenBank/DDBJ databases">
        <authorList>
            <person name="Li Y."/>
        </authorList>
    </citation>
    <scope>NUCLEOTIDE SEQUENCE [LARGE SCALE GENOMIC DNA]</scope>
    <source>
        <strain evidence="6 8">07D10-4-3</strain>
        <strain evidence="4 11">2D-5</strain>
        <strain evidence="7 10">D19-10-3-21</strain>
        <strain evidence="5 9">SK2B-1</strain>
    </source>
</reference>
<accession>A0A443IVG5</accession>
<keyword evidence="11" id="KW-1185">Reference proteome</keyword>
<evidence type="ECO:0000256" key="2">
    <source>
        <dbReference type="ARBA" id="ARBA00023002"/>
    </source>
</evidence>
<dbReference type="Proteomes" id="UP000284476">
    <property type="component" value="Unassembled WGS sequence"/>
</dbReference>
<evidence type="ECO:0000313" key="8">
    <source>
        <dbReference type="Proteomes" id="UP000284451"/>
    </source>
</evidence>
<dbReference type="PANTHER" id="PTHR43115:SF4">
    <property type="entry name" value="DEHYDROGENASE_REDUCTASE SDR FAMILY MEMBER 11"/>
    <property type="match status" value="1"/>
</dbReference>
<gene>
    <name evidence="6" type="ORF">D2T29_17515</name>
    <name evidence="5" type="ORF">D2T30_08485</name>
    <name evidence="7" type="ORF">D2T31_03890</name>
    <name evidence="4" type="ORF">D2T33_10570</name>
</gene>
<evidence type="ECO:0000313" key="5">
    <source>
        <dbReference type="EMBL" id="RWR21754.1"/>
    </source>
</evidence>
<name>A0A443K5D1_9RHOB</name>